<feature type="coiled-coil region" evidence="1">
    <location>
        <begin position="18"/>
        <end position="45"/>
    </location>
</feature>
<dbReference type="RefSeq" id="WP_235120503.1">
    <property type="nucleotide sequence ID" value="NZ_CP090978.1"/>
</dbReference>
<dbReference type="Proteomes" id="UP001649230">
    <property type="component" value="Chromosome"/>
</dbReference>
<gene>
    <name evidence="2" type="ORF">L0M14_02415</name>
</gene>
<evidence type="ECO:0000313" key="3">
    <source>
        <dbReference type="Proteomes" id="UP001649230"/>
    </source>
</evidence>
<accession>A0ABY3SJU1</accession>
<dbReference type="EMBL" id="CP090978">
    <property type="protein sequence ID" value="UJF34112.1"/>
    <property type="molecule type" value="Genomic_DNA"/>
</dbReference>
<evidence type="ECO:0000313" key="2">
    <source>
        <dbReference type="EMBL" id="UJF34112.1"/>
    </source>
</evidence>
<proteinExistence type="predicted"/>
<sequence length="83" mass="10287">MMDRNQSQYVHSRIQIISQKHERLMNQLNLNMERIEISKQQLCLNREKMNLLREKMQHIRDMQSFISNLNLDEIYQYNWMTNS</sequence>
<keyword evidence="1" id="KW-0175">Coiled coil</keyword>
<evidence type="ECO:0000256" key="1">
    <source>
        <dbReference type="SAM" id="Coils"/>
    </source>
</evidence>
<reference evidence="2 3" key="1">
    <citation type="journal article" date="2024" name="Int. J. Syst. Evol. Microbiol.">
        <title>Paenibacillus hexagrammi sp. nov., a novel bacterium isolated from the gut content of Hexagrammos agrammus.</title>
        <authorList>
            <person name="Jung H.K."/>
            <person name="Kim D.G."/>
            <person name="Zin H."/>
            <person name="Park J."/>
            <person name="Jung H."/>
            <person name="Kim Y.O."/>
            <person name="Kong H.J."/>
            <person name="Kim J.W."/>
            <person name="Kim Y.S."/>
        </authorList>
    </citation>
    <scope>NUCLEOTIDE SEQUENCE [LARGE SCALE GENOMIC DNA]</scope>
    <source>
        <strain evidence="2 3">YPD9-1</strain>
    </source>
</reference>
<name>A0ABY3SJU1_9BACL</name>
<organism evidence="2 3">
    <name type="scientific">Paenibacillus hexagrammi</name>
    <dbReference type="NCBI Taxonomy" id="2908839"/>
    <lineage>
        <taxon>Bacteria</taxon>
        <taxon>Bacillati</taxon>
        <taxon>Bacillota</taxon>
        <taxon>Bacilli</taxon>
        <taxon>Bacillales</taxon>
        <taxon>Paenibacillaceae</taxon>
        <taxon>Paenibacillus</taxon>
    </lineage>
</organism>
<protein>
    <submittedName>
        <fullName evidence="2">Uncharacterized protein</fullName>
    </submittedName>
</protein>
<keyword evidence="3" id="KW-1185">Reference proteome</keyword>